<gene>
    <name evidence="1" type="ORF">vBKpnF48_104</name>
</gene>
<dbReference type="EMBL" id="MG746602">
    <property type="protein sequence ID" value="AUO78729.1"/>
    <property type="molecule type" value="Genomic_DNA"/>
</dbReference>
<evidence type="ECO:0000313" key="1">
    <source>
        <dbReference type="EMBL" id="AUO78729.1"/>
    </source>
</evidence>
<keyword evidence="2" id="KW-1185">Reference proteome</keyword>
<dbReference type="InterPro" id="IPR055703">
    <property type="entry name" value="DUF7279"/>
</dbReference>
<organism evidence="1 2">
    <name type="scientific">Klebsiella phage vB_Kpn_F48</name>
    <dbReference type="NCBI Taxonomy" id="2070028"/>
    <lineage>
        <taxon>Viruses</taxon>
        <taxon>Duplodnaviria</taxon>
        <taxon>Heunggongvirae</taxon>
        <taxon>Uroviricota</taxon>
        <taxon>Caudoviricetes</taxon>
        <taxon>Marfavirus</taxon>
        <taxon>Marfavirus F48</taxon>
    </lineage>
</organism>
<name>A0A2I6UFH5_9CAUD</name>
<dbReference type="Pfam" id="PF23945">
    <property type="entry name" value="DUF7279"/>
    <property type="match status" value="1"/>
</dbReference>
<evidence type="ECO:0000313" key="2">
    <source>
        <dbReference type="Proteomes" id="UP000240294"/>
    </source>
</evidence>
<reference evidence="2" key="1">
    <citation type="submission" date="2018-01" db="EMBL/GenBank/DDBJ databases">
        <title>Direct submission.</title>
        <authorList>
            <person name="Ciacci N."/>
        </authorList>
    </citation>
    <scope>NUCLEOTIDE SEQUENCE [LARGE SCALE GENOMIC DNA]</scope>
</reference>
<dbReference type="Proteomes" id="UP000240294">
    <property type="component" value="Genome"/>
</dbReference>
<protein>
    <submittedName>
        <fullName evidence="1">Uncharacterized protein</fullName>
    </submittedName>
</protein>
<proteinExistence type="predicted"/>
<sequence length="92" mass="10979">MRTYIMYHKACISGLYTKRPIMSDALWEVVLDRGSTDKVVFGHVLSETFVCKPTKRQLRKMRRAFRKDWEQIIQRQEFENSWEGIHCDVIGL</sequence>
<accession>A0A2I6UFH5</accession>